<dbReference type="GO" id="GO:0047536">
    <property type="term" value="F:2-aminoadipate transaminase activity"/>
    <property type="evidence" value="ECO:0007669"/>
    <property type="project" value="TreeGrafter"/>
</dbReference>
<protein>
    <recommendedName>
        <fullName evidence="1">Aminotransferase class I/classII large domain-containing protein</fullName>
    </recommendedName>
</protein>
<dbReference type="Proteomes" id="UP001190700">
    <property type="component" value="Unassembled WGS sequence"/>
</dbReference>
<dbReference type="AlphaFoldDB" id="A0AAE0FM10"/>
<dbReference type="Pfam" id="PF00155">
    <property type="entry name" value="Aminotran_1_2"/>
    <property type="match status" value="1"/>
</dbReference>
<evidence type="ECO:0000313" key="2">
    <source>
        <dbReference type="EMBL" id="KAK3262209.1"/>
    </source>
</evidence>
<dbReference type="Gene3D" id="3.90.1150.10">
    <property type="entry name" value="Aspartate Aminotransferase, domain 1"/>
    <property type="match status" value="1"/>
</dbReference>
<dbReference type="GO" id="GO:0030170">
    <property type="term" value="F:pyridoxal phosphate binding"/>
    <property type="evidence" value="ECO:0007669"/>
    <property type="project" value="InterPro"/>
</dbReference>
<dbReference type="InterPro" id="IPR015424">
    <property type="entry name" value="PyrdxlP-dep_Trfase"/>
</dbReference>
<dbReference type="InterPro" id="IPR004839">
    <property type="entry name" value="Aminotransferase_I/II_large"/>
</dbReference>
<name>A0AAE0FM10_9CHLO</name>
<feature type="domain" description="Aminotransferase class I/classII large" evidence="1">
    <location>
        <begin position="8"/>
        <end position="162"/>
    </location>
</feature>
<keyword evidence="3" id="KW-1185">Reference proteome</keyword>
<dbReference type="PANTHER" id="PTHR42858:SF1">
    <property type="entry name" value="LD15494P"/>
    <property type="match status" value="1"/>
</dbReference>
<dbReference type="EMBL" id="LGRX02016381">
    <property type="protein sequence ID" value="KAK3262209.1"/>
    <property type="molecule type" value="Genomic_DNA"/>
</dbReference>
<dbReference type="CDD" id="cd00609">
    <property type="entry name" value="AAT_like"/>
    <property type="match status" value="1"/>
</dbReference>
<dbReference type="InterPro" id="IPR015422">
    <property type="entry name" value="PyrdxlP-dep_Trfase_small"/>
</dbReference>
<evidence type="ECO:0000313" key="3">
    <source>
        <dbReference type="Proteomes" id="UP001190700"/>
    </source>
</evidence>
<feature type="non-terminal residue" evidence="2">
    <location>
        <position position="1"/>
    </location>
</feature>
<sequence>APVGVLGVSSFTKILAPGLRLGWVEARPELLKSLTGKGYIVSGGGVAPFVSEVVTEALQGGGQDRHLDLLCDEYSRRCSVLCKALDGCEAGFQFERPTGGYFVWVGLPTGITATDLLPVAKKHEVALLPGGRCCPDGTLHDSHIRLCFAYLSESEIKEGVSR</sequence>
<organism evidence="2 3">
    <name type="scientific">Cymbomonas tetramitiformis</name>
    <dbReference type="NCBI Taxonomy" id="36881"/>
    <lineage>
        <taxon>Eukaryota</taxon>
        <taxon>Viridiplantae</taxon>
        <taxon>Chlorophyta</taxon>
        <taxon>Pyramimonadophyceae</taxon>
        <taxon>Pyramimonadales</taxon>
        <taxon>Pyramimonadaceae</taxon>
        <taxon>Cymbomonas</taxon>
    </lineage>
</organism>
<dbReference type="InterPro" id="IPR015421">
    <property type="entry name" value="PyrdxlP-dep_Trfase_major"/>
</dbReference>
<accession>A0AAE0FM10</accession>
<dbReference type="PANTHER" id="PTHR42858">
    <property type="entry name" value="AMINOTRANSFERASE"/>
    <property type="match status" value="1"/>
</dbReference>
<comment type="caution">
    <text evidence="2">The sequence shown here is derived from an EMBL/GenBank/DDBJ whole genome shotgun (WGS) entry which is preliminary data.</text>
</comment>
<reference evidence="2 3" key="1">
    <citation type="journal article" date="2015" name="Genome Biol. Evol.">
        <title>Comparative Genomics of a Bacterivorous Green Alga Reveals Evolutionary Causalities and Consequences of Phago-Mixotrophic Mode of Nutrition.</title>
        <authorList>
            <person name="Burns J.A."/>
            <person name="Paasch A."/>
            <person name="Narechania A."/>
            <person name="Kim E."/>
        </authorList>
    </citation>
    <scope>NUCLEOTIDE SEQUENCE [LARGE SCALE GENOMIC DNA]</scope>
    <source>
        <strain evidence="2 3">PLY_AMNH</strain>
    </source>
</reference>
<evidence type="ECO:0000259" key="1">
    <source>
        <dbReference type="Pfam" id="PF00155"/>
    </source>
</evidence>
<dbReference type="Gene3D" id="3.40.640.10">
    <property type="entry name" value="Type I PLP-dependent aspartate aminotransferase-like (Major domain)"/>
    <property type="match status" value="1"/>
</dbReference>
<dbReference type="SUPFAM" id="SSF53383">
    <property type="entry name" value="PLP-dependent transferases"/>
    <property type="match status" value="1"/>
</dbReference>
<proteinExistence type="predicted"/>
<gene>
    <name evidence="2" type="ORF">CYMTET_28920</name>
</gene>